<dbReference type="Proteomes" id="UP000193781">
    <property type="component" value="Unassembled WGS sequence"/>
</dbReference>
<organism evidence="4 5">
    <name type="scientific">Mycobacterium nebraskense</name>
    <dbReference type="NCBI Taxonomy" id="244292"/>
    <lineage>
        <taxon>Bacteria</taxon>
        <taxon>Bacillati</taxon>
        <taxon>Actinomycetota</taxon>
        <taxon>Actinomycetes</taxon>
        <taxon>Mycobacteriales</taxon>
        <taxon>Mycobacteriaceae</taxon>
        <taxon>Mycobacterium</taxon>
    </lineage>
</organism>
<dbReference type="PANTHER" id="PTHR24321">
    <property type="entry name" value="DEHYDROGENASES, SHORT CHAIN"/>
    <property type="match status" value="1"/>
</dbReference>
<gene>
    <name evidence="4" type="ORF">AWC17_29455</name>
</gene>
<dbReference type="InterPro" id="IPR002347">
    <property type="entry name" value="SDR_fam"/>
</dbReference>
<dbReference type="SUPFAM" id="SSF51735">
    <property type="entry name" value="NAD(P)-binding Rossmann-fold domains"/>
    <property type="match status" value="1"/>
</dbReference>
<dbReference type="GO" id="GO:0016491">
    <property type="term" value="F:oxidoreductase activity"/>
    <property type="evidence" value="ECO:0007669"/>
    <property type="project" value="UniProtKB-KW"/>
</dbReference>
<keyword evidence="5" id="KW-1185">Reference proteome</keyword>
<evidence type="ECO:0000256" key="3">
    <source>
        <dbReference type="ARBA" id="ARBA00023027"/>
    </source>
</evidence>
<accession>A0A0F5NIR5</accession>
<evidence type="ECO:0000256" key="2">
    <source>
        <dbReference type="ARBA" id="ARBA00023002"/>
    </source>
</evidence>
<proteinExistence type="inferred from homology"/>
<dbReference type="Gene3D" id="3.40.50.720">
    <property type="entry name" value="NAD(P)-binding Rossmann-like Domain"/>
    <property type="match status" value="1"/>
</dbReference>
<keyword evidence="2" id="KW-0560">Oxidoreductase</keyword>
<keyword evidence="3" id="KW-0520">NAD</keyword>
<protein>
    <submittedName>
        <fullName evidence="4">3-ketoacyl-ACP reductase</fullName>
    </submittedName>
</protein>
<reference evidence="4 5" key="1">
    <citation type="submission" date="2016-01" db="EMBL/GenBank/DDBJ databases">
        <title>The new phylogeny of the genus Mycobacterium.</title>
        <authorList>
            <person name="Tarcisio F."/>
            <person name="Conor M."/>
            <person name="Antonella G."/>
            <person name="Elisabetta G."/>
            <person name="Giulia F.S."/>
            <person name="Sara T."/>
            <person name="Anna F."/>
            <person name="Clotilde B."/>
            <person name="Roberto B."/>
            <person name="Veronica D.S."/>
            <person name="Fabio R."/>
            <person name="Monica P."/>
            <person name="Olivier J."/>
            <person name="Enrico T."/>
            <person name="Nicola S."/>
        </authorList>
    </citation>
    <scope>NUCLEOTIDE SEQUENCE [LARGE SCALE GENOMIC DNA]</scope>
    <source>
        <strain evidence="4 5">DSM 44803</strain>
    </source>
</reference>
<comment type="caution">
    <text evidence="4">The sequence shown here is derived from an EMBL/GenBank/DDBJ whole genome shotgun (WGS) entry which is preliminary data.</text>
</comment>
<sequence>MAGRMAGKVSFVTGAGRGQGRAHAVLQAREGADIIGIDICEDIKSNPYPMASWDDLMETKNLVEKEGRRCVAVKADVRNREQLADALNEGVAELGQLTTVMANAGIMPLAMGDPEPMDFQDAVDVDLIGVMNTVAVAVPHLIGAGNGASIIITGSTAALIPNTMSANVDPRTIMGPGGDGYHWSKEALVGYTQQMALHLAPLGIRVNVVHPTNCNTHLMNCDGIYQIFRPDIEGPVTKEDFRPASEFYHALPTPWLEPEDVAELVLFLASDASKYMTGTSIPIDAGCMVKWPNGPGQ</sequence>
<dbReference type="FunFam" id="3.40.50.720:FF:000084">
    <property type="entry name" value="Short-chain dehydrogenase reductase"/>
    <property type="match status" value="1"/>
</dbReference>
<dbReference type="Pfam" id="PF13561">
    <property type="entry name" value="adh_short_C2"/>
    <property type="match status" value="1"/>
</dbReference>
<evidence type="ECO:0000256" key="1">
    <source>
        <dbReference type="ARBA" id="ARBA00006484"/>
    </source>
</evidence>
<evidence type="ECO:0000313" key="5">
    <source>
        <dbReference type="Proteomes" id="UP000193781"/>
    </source>
</evidence>
<dbReference type="RefSeq" id="WP_046181729.1">
    <property type="nucleotide sequence ID" value="NZ_JACKSS010000099.1"/>
</dbReference>
<evidence type="ECO:0000313" key="4">
    <source>
        <dbReference type="EMBL" id="ORW27083.1"/>
    </source>
</evidence>
<dbReference type="CDD" id="cd05233">
    <property type="entry name" value="SDR_c"/>
    <property type="match status" value="1"/>
</dbReference>
<dbReference type="PANTHER" id="PTHR24321:SF8">
    <property type="entry name" value="ESTRADIOL 17-BETA-DEHYDROGENASE 8-RELATED"/>
    <property type="match status" value="1"/>
</dbReference>
<dbReference type="InterPro" id="IPR023985">
    <property type="entry name" value="SDR_subfam_1"/>
</dbReference>
<dbReference type="STRING" id="244292.ABW17_02350"/>
<name>A0A0F5NIR5_9MYCO</name>
<comment type="similarity">
    <text evidence="1">Belongs to the short-chain dehydrogenases/reductases (SDR) family.</text>
</comment>
<dbReference type="NCBIfam" id="TIGR03971">
    <property type="entry name" value="SDR_subfam_1"/>
    <property type="match status" value="1"/>
</dbReference>
<dbReference type="PRINTS" id="PR00081">
    <property type="entry name" value="GDHRDH"/>
</dbReference>
<dbReference type="EMBL" id="LQPH01000081">
    <property type="protein sequence ID" value="ORW27083.1"/>
    <property type="molecule type" value="Genomic_DNA"/>
</dbReference>
<dbReference type="AlphaFoldDB" id="A0A0F5NIR5"/>
<dbReference type="InterPro" id="IPR036291">
    <property type="entry name" value="NAD(P)-bd_dom_sf"/>
</dbReference>